<dbReference type="GO" id="GO:0006457">
    <property type="term" value="P:protein folding"/>
    <property type="evidence" value="ECO:0007669"/>
    <property type="project" value="InterPro"/>
</dbReference>
<reference evidence="10" key="1">
    <citation type="submission" date="2023-07" db="EMBL/GenBank/DDBJ databases">
        <title>A draft genome of Kazachstania heterogenica Y-27499.</title>
        <authorList>
            <person name="Donic C."/>
            <person name="Kralova J.S."/>
            <person name="Fidel L."/>
            <person name="Ben-Dor S."/>
            <person name="Jung S."/>
        </authorList>
    </citation>
    <scope>NUCLEOTIDE SEQUENCE [LARGE SCALE GENOMIC DNA]</scope>
    <source>
        <strain evidence="10">Y27499</strain>
    </source>
</reference>
<proteinExistence type="predicted"/>
<comment type="caution">
    <text evidence="9">The sequence shown here is derived from an EMBL/GenBank/DDBJ whole genome shotgun (WGS) entry which is preliminary data.</text>
</comment>
<dbReference type="Pfam" id="PF00684">
    <property type="entry name" value="DnaJ_CXXCXGXG"/>
    <property type="match status" value="1"/>
</dbReference>
<evidence type="ECO:0000256" key="5">
    <source>
        <dbReference type="ARBA" id="ARBA00023186"/>
    </source>
</evidence>
<evidence type="ECO:0000256" key="4">
    <source>
        <dbReference type="ARBA" id="ARBA00022833"/>
    </source>
</evidence>
<dbReference type="SUPFAM" id="SSF49493">
    <property type="entry name" value="HSP40/DnaJ peptide-binding domain"/>
    <property type="match status" value="2"/>
</dbReference>
<dbReference type="EMBL" id="JAWIZZ010000071">
    <property type="protein sequence ID" value="KAK5773663.1"/>
    <property type="molecule type" value="Genomic_DNA"/>
</dbReference>
<dbReference type="PROSITE" id="PS51188">
    <property type="entry name" value="ZF_CR"/>
    <property type="match status" value="1"/>
</dbReference>
<keyword evidence="5" id="KW-0143">Chaperone</keyword>
<evidence type="ECO:0000256" key="2">
    <source>
        <dbReference type="ARBA" id="ARBA00022737"/>
    </source>
</evidence>
<dbReference type="InterPro" id="IPR036869">
    <property type="entry name" value="J_dom_sf"/>
</dbReference>
<dbReference type="GO" id="GO:0072655">
    <property type="term" value="P:establishment of protein localization to mitochondrion"/>
    <property type="evidence" value="ECO:0007669"/>
    <property type="project" value="UniProtKB-ARBA"/>
</dbReference>
<dbReference type="FunFam" id="2.10.230.10:FF:000001">
    <property type="entry name" value="DnaJ subfamily A member 2"/>
    <property type="match status" value="1"/>
</dbReference>
<keyword evidence="4 6" id="KW-0862">Zinc</keyword>
<evidence type="ECO:0000259" key="8">
    <source>
        <dbReference type="PROSITE" id="PS51188"/>
    </source>
</evidence>
<organism evidence="9 10">
    <name type="scientific">Arxiozyma heterogenica</name>
    <dbReference type="NCBI Taxonomy" id="278026"/>
    <lineage>
        <taxon>Eukaryota</taxon>
        <taxon>Fungi</taxon>
        <taxon>Dikarya</taxon>
        <taxon>Ascomycota</taxon>
        <taxon>Saccharomycotina</taxon>
        <taxon>Saccharomycetes</taxon>
        <taxon>Saccharomycetales</taxon>
        <taxon>Saccharomycetaceae</taxon>
        <taxon>Arxiozyma</taxon>
    </lineage>
</organism>
<evidence type="ECO:0000256" key="1">
    <source>
        <dbReference type="ARBA" id="ARBA00022723"/>
    </source>
</evidence>
<name>A0AAN7WE67_9SACH</name>
<evidence type="ECO:0000256" key="3">
    <source>
        <dbReference type="ARBA" id="ARBA00022771"/>
    </source>
</evidence>
<feature type="domain" description="CR-type" evidence="8">
    <location>
        <begin position="129"/>
        <end position="224"/>
    </location>
</feature>
<evidence type="ECO:0000313" key="9">
    <source>
        <dbReference type="EMBL" id="KAK5773663.1"/>
    </source>
</evidence>
<evidence type="ECO:0000259" key="7">
    <source>
        <dbReference type="PROSITE" id="PS50076"/>
    </source>
</evidence>
<dbReference type="InterPro" id="IPR002939">
    <property type="entry name" value="DnaJ_C"/>
</dbReference>
<dbReference type="AlphaFoldDB" id="A0AAN7WE67"/>
<feature type="zinc finger region" description="CR-type" evidence="6">
    <location>
        <begin position="129"/>
        <end position="224"/>
    </location>
</feature>
<dbReference type="Pfam" id="PF01556">
    <property type="entry name" value="DnaJ_C"/>
    <property type="match status" value="1"/>
</dbReference>
<dbReference type="Proteomes" id="UP001306508">
    <property type="component" value="Unassembled WGS sequence"/>
</dbReference>
<keyword evidence="10" id="KW-1185">Reference proteome</keyword>
<dbReference type="GO" id="GO:0051082">
    <property type="term" value="F:unfolded protein binding"/>
    <property type="evidence" value="ECO:0007669"/>
    <property type="project" value="InterPro"/>
</dbReference>
<keyword evidence="1 6" id="KW-0479">Metal-binding</keyword>
<dbReference type="InterPro" id="IPR001305">
    <property type="entry name" value="HSP_DnaJ_Cys-rich_dom"/>
</dbReference>
<dbReference type="Gene3D" id="2.60.260.20">
    <property type="entry name" value="Urease metallochaperone UreE, N-terminal domain"/>
    <property type="match status" value="2"/>
</dbReference>
<dbReference type="Gene3D" id="1.10.287.110">
    <property type="entry name" value="DnaJ domain"/>
    <property type="match status" value="1"/>
</dbReference>
<dbReference type="PRINTS" id="PR00625">
    <property type="entry name" value="JDOMAIN"/>
</dbReference>
<sequence length="432" mass="50127">MSTKKSPYEILGLERDATEQEIRKAYKQLALKYHPDKVIDPDIKIENEVKFKEITVAYELLISGEYQSDDDIPNEYNDDFFDFFGGFNYSYNNNHHSHRSHGQNYSENQREQNEQAIPLLLTLKELYNGKTIKYQLRRDVLCTLCQGNGWKRKKNGALYSPPVIRCSKCKGQGYMERVINEGFFQYVQKIKCQKCQGKGEYEARPNNDKNKCRQCNGKGLHAETSVLTIDVFRGMKFGDKISIKKSGDYDLSTNVIKDLIFEIKEKEMKQNEMKNINFNKAGDRDCMMEVTVPLSDALIGIKNKFLTRTFDDRLLYLNVPLGKVIRPGDILKVSGEGWPYKVNGQIKFGDLYIKCNIEFPPDNWFTEKNDLFAIHNLLPHSTVKEENEIKDPMNSEFISNFDIVTSFPDEHKENKTFDKTTFSNKQSQCCIQ</sequence>
<accession>A0AAN7WE67</accession>
<keyword evidence="3 6" id="KW-0863">Zinc-finger</keyword>
<dbReference type="InterPro" id="IPR036410">
    <property type="entry name" value="HSP_DnaJ_Cys-rich_dom_sf"/>
</dbReference>
<dbReference type="SUPFAM" id="SSF57938">
    <property type="entry name" value="DnaJ/Hsp40 cysteine-rich domain"/>
    <property type="match status" value="1"/>
</dbReference>
<dbReference type="PANTHER" id="PTHR43888">
    <property type="entry name" value="DNAJ-LIKE-2, ISOFORM A-RELATED"/>
    <property type="match status" value="1"/>
</dbReference>
<dbReference type="CDD" id="cd06257">
    <property type="entry name" value="DnaJ"/>
    <property type="match status" value="1"/>
</dbReference>
<dbReference type="SMART" id="SM00271">
    <property type="entry name" value="DnaJ"/>
    <property type="match status" value="1"/>
</dbReference>
<dbReference type="GO" id="GO:0001671">
    <property type="term" value="F:ATPase activator activity"/>
    <property type="evidence" value="ECO:0007669"/>
    <property type="project" value="UniProtKB-ARBA"/>
</dbReference>
<dbReference type="PROSITE" id="PS50076">
    <property type="entry name" value="DNAJ_2"/>
    <property type="match status" value="1"/>
</dbReference>
<evidence type="ECO:0000256" key="6">
    <source>
        <dbReference type="PROSITE-ProRule" id="PRU00546"/>
    </source>
</evidence>
<dbReference type="SUPFAM" id="SSF46565">
    <property type="entry name" value="Chaperone J-domain"/>
    <property type="match status" value="1"/>
</dbReference>
<protein>
    <submittedName>
        <fullName evidence="9">Uncharacterized protein</fullName>
    </submittedName>
</protein>
<dbReference type="GO" id="GO:0030544">
    <property type="term" value="F:Hsp70 protein binding"/>
    <property type="evidence" value="ECO:0007669"/>
    <property type="project" value="InterPro"/>
</dbReference>
<dbReference type="CDD" id="cd10719">
    <property type="entry name" value="DnaJ_zf"/>
    <property type="match status" value="1"/>
</dbReference>
<dbReference type="InterPro" id="IPR008971">
    <property type="entry name" value="HSP40/DnaJ_pept-bd"/>
</dbReference>
<gene>
    <name evidence="9" type="ORF">RI543_004971</name>
</gene>
<dbReference type="InterPro" id="IPR044713">
    <property type="entry name" value="DNJA1/2-like"/>
</dbReference>
<dbReference type="Pfam" id="PF00226">
    <property type="entry name" value="DnaJ"/>
    <property type="match status" value="1"/>
</dbReference>
<dbReference type="GO" id="GO:0008270">
    <property type="term" value="F:zinc ion binding"/>
    <property type="evidence" value="ECO:0007669"/>
    <property type="project" value="UniProtKB-KW"/>
</dbReference>
<feature type="domain" description="J" evidence="7">
    <location>
        <begin position="6"/>
        <end position="85"/>
    </location>
</feature>
<dbReference type="InterPro" id="IPR001623">
    <property type="entry name" value="DnaJ_domain"/>
</dbReference>
<evidence type="ECO:0000313" key="10">
    <source>
        <dbReference type="Proteomes" id="UP001306508"/>
    </source>
</evidence>
<dbReference type="Gene3D" id="2.10.230.10">
    <property type="entry name" value="Heat shock protein DnaJ, cysteine-rich domain"/>
    <property type="match status" value="1"/>
</dbReference>
<keyword evidence="2" id="KW-0677">Repeat</keyword>